<dbReference type="AlphaFoldDB" id="A0A2N9HK86"/>
<name>A0A2N9HK86_FAGSY</name>
<proteinExistence type="predicted"/>
<evidence type="ECO:0000313" key="6">
    <source>
        <dbReference type="EMBL" id="SPD12039.1"/>
    </source>
</evidence>
<keyword evidence="2" id="KW-0547">Nucleotide-binding</keyword>
<dbReference type="CDD" id="cd14798">
    <property type="entry name" value="RX-CC_like"/>
    <property type="match status" value="1"/>
</dbReference>
<dbReference type="PANTHER" id="PTHR19338:SF73">
    <property type="entry name" value="DISEASE RESISTANCE PROTEIN RGA2-LIKE"/>
    <property type="match status" value="1"/>
</dbReference>
<dbReference type="Pfam" id="PF00931">
    <property type="entry name" value="NB-ARC"/>
    <property type="match status" value="1"/>
</dbReference>
<gene>
    <name evidence="6" type="ORF">FSB_LOCUS39921</name>
</gene>
<evidence type="ECO:0000259" key="5">
    <source>
        <dbReference type="Pfam" id="PF18052"/>
    </source>
</evidence>
<evidence type="ECO:0008006" key="7">
    <source>
        <dbReference type="Google" id="ProtNLM"/>
    </source>
</evidence>
<dbReference type="InterPro" id="IPR027417">
    <property type="entry name" value="P-loop_NTPase"/>
</dbReference>
<sequence>MAEAIPFGLAQKIIERLSSVAFEEIGSIWGVKGEFENLKNTFSTIQAVLQDAEQKQDTNNQVKDWLMKLRDVAYDADNVLSDFSTEDLRRRVMCGDKMAKKVPLQTRVVARERDQTHSFITDEKVIGREDDKRKIIDMLKIDEEENVLFISIVGIGGLGKTTLAQYVFNDNEVKDYY</sequence>
<dbReference type="SUPFAM" id="SSF52540">
    <property type="entry name" value="P-loop containing nucleoside triphosphate hydrolases"/>
    <property type="match status" value="1"/>
</dbReference>
<evidence type="ECO:0000256" key="3">
    <source>
        <dbReference type="ARBA" id="ARBA00022821"/>
    </source>
</evidence>
<dbReference type="GO" id="GO:0043531">
    <property type="term" value="F:ADP binding"/>
    <property type="evidence" value="ECO:0007669"/>
    <property type="project" value="InterPro"/>
</dbReference>
<keyword evidence="3" id="KW-0611">Plant defense</keyword>
<dbReference type="EMBL" id="OIVN01003554">
    <property type="protein sequence ID" value="SPD12039.1"/>
    <property type="molecule type" value="Genomic_DNA"/>
</dbReference>
<dbReference type="GO" id="GO:0006952">
    <property type="term" value="P:defense response"/>
    <property type="evidence" value="ECO:0007669"/>
    <property type="project" value="UniProtKB-KW"/>
</dbReference>
<feature type="domain" description="NB-ARC" evidence="4">
    <location>
        <begin position="129"/>
        <end position="175"/>
    </location>
</feature>
<dbReference type="Gene3D" id="3.40.50.300">
    <property type="entry name" value="P-loop containing nucleotide triphosphate hydrolases"/>
    <property type="match status" value="1"/>
</dbReference>
<dbReference type="InterPro" id="IPR002182">
    <property type="entry name" value="NB-ARC"/>
</dbReference>
<organism evidence="6">
    <name type="scientific">Fagus sylvatica</name>
    <name type="common">Beechnut</name>
    <dbReference type="NCBI Taxonomy" id="28930"/>
    <lineage>
        <taxon>Eukaryota</taxon>
        <taxon>Viridiplantae</taxon>
        <taxon>Streptophyta</taxon>
        <taxon>Embryophyta</taxon>
        <taxon>Tracheophyta</taxon>
        <taxon>Spermatophyta</taxon>
        <taxon>Magnoliopsida</taxon>
        <taxon>eudicotyledons</taxon>
        <taxon>Gunneridae</taxon>
        <taxon>Pentapetalae</taxon>
        <taxon>rosids</taxon>
        <taxon>fabids</taxon>
        <taxon>Fagales</taxon>
        <taxon>Fagaceae</taxon>
        <taxon>Fagus</taxon>
    </lineage>
</organism>
<dbReference type="InterPro" id="IPR041118">
    <property type="entry name" value="Rx_N"/>
</dbReference>
<dbReference type="PANTHER" id="PTHR19338">
    <property type="entry name" value="TRANSLOCASE OF INNER MITOCHONDRIAL MEMBRANE 13 HOMOLOG"/>
    <property type="match status" value="1"/>
</dbReference>
<evidence type="ECO:0000259" key="4">
    <source>
        <dbReference type="Pfam" id="PF00931"/>
    </source>
</evidence>
<protein>
    <recommendedName>
        <fullName evidence="7">Rx N-terminal domain-containing protein</fullName>
    </recommendedName>
</protein>
<feature type="domain" description="Disease resistance N-terminal" evidence="5">
    <location>
        <begin position="11"/>
        <end position="97"/>
    </location>
</feature>
<accession>A0A2N9HK86</accession>
<reference evidence="6" key="1">
    <citation type="submission" date="2018-02" db="EMBL/GenBank/DDBJ databases">
        <authorList>
            <person name="Cohen D.B."/>
            <person name="Kent A.D."/>
        </authorList>
    </citation>
    <scope>NUCLEOTIDE SEQUENCE</scope>
</reference>
<dbReference type="Gene3D" id="1.20.5.4130">
    <property type="match status" value="1"/>
</dbReference>
<evidence type="ECO:0000256" key="1">
    <source>
        <dbReference type="ARBA" id="ARBA00022737"/>
    </source>
</evidence>
<dbReference type="InterPro" id="IPR038005">
    <property type="entry name" value="RX-like_CC"/>
</dbReference>
<keyword evidence="1" id="KW-0677">Repeat</keyword>
<dbReference type="Pfam" id="PF18052">
    <property type="entry name" value="Rx_N"/>
    <property type="match status" value="1"/>
</dbReference>
<evidence type="ECO:0000256" key="2">
    <source>
        <dbReference type="ARBA" id="ARBA00022741"/>
    </source>
</evidence>